<proteinExistence type="predicted"/>
<sequence length="109" mass="12559">MNAVPKITGPCEHCKQPRPLFRYEPEHNAHLGGGFATCRWCTREKQPLLCVRCWEKERLREENDPALNEEAETLEEICAANRRADERRERISKELAGIAAATERAEAER</sequence>
<evidence type="ECO:0000313" key="2">
    <source>
        <dbReference type="Proteomes" id="UP001165270"/>
    </source>
</evidence>
<accession>A0ABS9XWN4</accession>
<protein>
    <submittedName>
        <fullName evidence="1">Uncharacterized protein</fullName>
    </submittedName>
</protein>
<dbReference type="Proteomes" id="UP001165270">
    <property type="component" value="Unassembled WGS sequence"/>
</dbReference>
<dbReference type="RefSeq" id="WP_242713817.1">
    <property type="nucleotide sequence ID" value="NZ_JALDAX010000038.1"/>
</dbReference>
<dbReference type="EMBL" id="JALDAX010000038">
    <property type="protein sequence ID" value="MCI3246485.1"/>
    <property type="molecule type" value="Genomic_DNA"/>
</dbReference>
<organism evidence="1 2">
    <name type="scientific">Streptomyces spinosisporus</name>
    <dbReference type="NCBI Taxonomy" id="2927582"/>
    <lineage>
        <taxon>Bacteria</taxon>
        <taxon>Bacillati</taxon>
        <taxon>Actinomycetota</taxon>
        <taxon>Actinomycetes</taxon>
        <taxon>Kitasatosporales</taxon>
        <taxon>Streptomycetaceae</taxon>
        <taxon>Streptomyces</taxon>
    </lineage>
</organism>
<name>A0ABS9XWN4_9ACTN</name>
<reference evidence="1" key="1">
    <citation type="submission" date="2022-03" db="EMBL/GenBank/DDBJ databases">
        <title>Streptomyces 7R015 and 7R016 isolated from Barleria lupulina in Thailand.</title>
        <authorList>
            <person name="Kanchanasin P."/>
            <person name="Phongsopitanun W."/>
            <person name="Tanasupawat S."/>
        </authorList>
    </citation>
    <scope>NUCLEOTIDE SEQUENCE</scope>
    <source>
        <strain evidence="1">7R016</strain>
    </source>
</reference>
<comment type="caution">
    <text evidence="1">The sequence shown here is derived from an EMBL/GenBank/DDBJ whole genome shotgun (WGS) entry which is preliminary data.</text>
</comment>
<evidence type="ECO:0000313" key="1">
    <source>
        <dbReference type="EMBL" id="MCI3246485.1"/>
    </source>
</evidence>
<gene>
    <name evidence="1" type="ORF">MQN93_43075</name>
</gene>
<keyword evidence="2" id="KW-1185">Reference proteome</keyword>